<keyword evidence="1" id="KW-1133">Transmembrane helix</keyword>
<reference evidence="2 3" key="1">
    <citation type="journal article" date="2015" name="Nat. Commun.">
        <title>Outbred genome sequencing and CRISPR/Cas9 gene editing in butterflies.</title>
        <authorList>
            <person name="Li X."/>
            <person name="Fan D."/>
            <person name="Zhang W."/>
            <person name="Liu G."/>
            <person name="Zhang L."/>
            <person name="Zhao L."/>
            <person name="Fang X."/>
            <person name="Chen L."/>
            <person name="Dong Y."/>
            <person name="Chen Y."/>
            <person name="Ding Y."/>
            <person name="Zhao R."/>
            <person name="Feng M."/>
            <person name="Zhu Y."/>
            <person name="Feng Y."/>
            <person name="Jiang X."/>
            <person name="Zhu D."/>
            <person name="Xiang H."/>
            <person name="Feng X."/>
            <person name="Li S."/>
            <person name="Wang J."/>
            <person name="Zhang G."/>
            <person name="Kronforst M.R."/>
            <person name="Wang W."/>
        </authorList>
    </citation>
    <scope>NUCLEOTIDE SEQUENCE [LARGE SCALE GENOMIC DNA]</scope>
    <source>
        <strain evidence="2">Ya'a_city_454_Px</strain>
        <tissue evidence="2">Whole body</tissue>
    </source>
</reference>
<proteinExistence type="predicted"/>
<keyword evidence="1" id="KW-0812">Transmembrane</keyword>
<gene>
    <name evidence="2" type="ORF">RR46_09028</name>
</gene>
<protein>
    <submittedName>
        <fullName evidence="2">Uncharacterized protein</fullName>
    </submittedName>
</protein>
<keyword evidence="1" id="KW-0472">Membrane</keyword>
<feature type="transmembrane region" description="Helical" evidence="1">
    <location>
        <begin position="55"/>
        <end position="77"/>
    </location>
</feature>
<dbReference type="EMBL" id="KQ459590">
    <property type="protein sequence ID" value="KPI97121.1"/>
    <property type="molecule type" value="Genomic_DNA"/>
</dbReference>
<dbReference type="AlphaFoldDB" id="A0A194PUN8"/>
<evidence type="ECO:0000313" key="3">
    <source>
        <dbReference type="Proteomes" id="UP000053268"/>
    </source>
</evidence>
<organism evidence="2 3">
    <name type="scientific">Papilio xuthus</name>
    <name type="common">Asian swallowtail butterfly</name>
    <dbReference type="NCBI Taxonomy" id="66420"/>
    <lineage>
        <taxon>Eukaryota</taxon>
        <taxon>Metazoa</taxon>
        <taxon>Ecdysozoa</taxon>
        <taxon>Arthropoda</taxon>
        <taxon>Hexapoda</taxon>
        <taxon>Insecta</taxon>
        <taxon>Pterygota</taxon>
        <taxon>Neoptera</taxon>
        <taxon>Endopterygota</taxon>
        <taxon>Lepidoptera</taxon>
        <taxon>Glossata</taxon>
        <taxon>Ditrysia</taxon>
        <taxon>Papilionoidea</taxon>
        <taxon>Papilionidae</taxon>
        <taxon>Papilioninae</taxon>
        <taxon>Papilio</taxon>
    </lineage>
</organism>
<name>A0A194PUN8_PAPXU</name>
<sequence length="78" mass="8640">MTVTELCCVRLGRLGAARRPQLFVLRCPLQYEYITLLPPPPLIRLWDIVYGVHQVFHVARGVGVGVGVVGVLGIWGIM</sequence>
<evidence type="ECO:0000313" key="2">
    <source>
        <dbReference type="EMBL" id="KPI97121.1"/>
    </source>
</evidence>
<dbReference type="Proteomes" id="UP000053268">
    <property type="component" value="Unassembled WGS sequence"/>
</dbReference>
<accession>A0A194PUN8</accession>
<keyword evidence="3" id="KW-1185">Reference proteome</keyword>
<evidence type="ECO:0000256" key="1">
    <source>
        <dbReference type="SAM" id="Phobius"/>
    </source>
</evidence>